<evidence type="ECO:0000313" key="1">
    <source>
        <dbReference type="EMBL" id="CAG8846091.1"/>
    </source>
</evidence>
<feature type="non-terminal residue" evidence="1">
    <location>
        <position position="205"/>
    </location>
</feature>
<reference evidence="1" key="1">
    <citation type="submission" date="2021-06" db="EMBL/GenBank/DDBJ databases">
        <authorList>
            <person name="Kallberg Y."/>
            <person name="Tangrot J."/>
            <person name="Rosling A."/>
        </authorList>
    </citation>
    <scope>NUCLEOTIDE SEQUENCE</scope>
    <source>
        <strain evidence="1">MA461A</strain>
    </source>
</reference>
<comment type="caution">
    <text evidence="1">The sequence shown here is derived from an EMBL/GenBank/DDBJ whole genome shotgun (WGS) entry which is preliminary data.</text>
</comment>
<gene>
    <name evidence="1" type="ORF">RPERSI_LOCUS33963</name>
</gene>
<keyword evidence="2" id="KW-1185">Reference proteome</keyword>
<evidence type="ECO:0000313" key="2">
    <source>
        <dbReference type="Proteomes" id="UP000789920"/>
    </source>
</evidence>
<dbReference type="EMBL" id="CAJVQC010149676">
    <property type="protein sequence ID" value="CAG8846091.1"/>
    <property type="molecule type" value="Genomic_DNA"/>
</dbReference>
<organism evidence="1 2">
    <name type="scientific">Racocetra persica</name>
    <dbReference type="NCBI Taxonomy" id="160502"/>
    <lineage>
        <taxon>Eukaryota</taxon>
        <taxon>Fungi</taxon>
        <taxon>Fungi incertae sedis</taxon>
        <taxon>Mucoromycota</taxon>
        <taxon>Glomeromycotina</taxon>
        <taxon>Glomeromycetes</taxon>
        <taxon>Diversisporales</taxon>
        <taxon>Gigasporaceae</taxon>
        <taxon>Racocetra</taxon>
    </lineage>
</organism>
<protein>
    <submittedName>
        <fullName evidence="1">17555_t:CDS:1</fullName>
    </submittedName>
</protein>
<dbReference type="Proteomes" id="UP000789920">
    <property type="component" value="Unassembled WGS sequence"/>
</dbReference>
<name>A0ACA9SQ14_9GLOM</name>
<proteinExistence type="predicted"/>
<accession>A0ACA9SQ14</accession>
<sequence length="205" mass="22302">MISIPFIPTGNYSQVSDIEPFGPFDISSQASDIESFVSAPIENYSQGSDVDQFLNLFGSHFFFDQNDVPSQLSSNPDFNVSYAENANLPFLNESYHDYTSQNPCNISIVPPPVGSIVPPPIGLIFPPVGSVVPPPVGSIVPPPVGSIVSSSFGSTVSPPIGSTTQNYPLYPVILKLLEYRDKLYSCQDTDELLNISMELHRLIDD</sequence>